<sequence>MRNNPPLSSDPASSSRGGTSKTPSTPTSSSLETPVIPKTRHYMLNFMQTPESPMFSQADKEKIHKQKGELHVEIAALTQHRNQLRLELNKIKASIVSQGELTFLKAETRGQISSSNSSHLKELMNVFVDTIRDISASRATCSILEQKIKEESQRRTQIVEESQSVAGSLDFSDLSIFFPKLPQHECRPISKNEDQEIRRLLQKLQDIRKDTINCEGVIKASNPKHKETALEIARSAESQWQLKSVGTISLRNEIQRLQRAVATSDSQIRKLESAVESEHQKVAEAQMKQQKEESEALSNLNHGKEEFAKTMDIIEEEINQLNIRIKSSSQIYDNLMEELHQLDNQKKIIHTNLQNDNDDKNNDNDDDDKIFDFDEAPQSQNAIDLQNKKQELQKEIENLKHQVNRQKKKAKIKETKMMSDIKKLQVRYKTCRATIQKSCVQISELDSGSVTGEIKSLIQKIDTSITDLQSVINNQ</sequence>
<dbReference type="Proteomes" id="UP000179807">
    <property type="component" value="Unassembled WGS sequence"/>
</dbReference>
<evidence type="ECO:0000256" key="2">
    <source>
        <dbReference type="SAM" id="MobiDB-lite"/>
    </source>
</evidence>
<feature type="compositionally biased region" description="Low complexity" evidence="2">
    <location>
        <begin position="13"/>
        <end position="30"/>
    </location>
</feature>
<dbReference type="GeneID" id="94834244"/>
<feature type="compositionally biased region" description="Polar residues" evidence="2">
    <location>
        <begin position="1"/>
        <end position="12"/>
    </location>
</feature>
<feature type="coiled-coil region" evidence="1">
    <location>
        <begin position="382"/>
        <end position="416"/>
    </location>
</feature>
<feature type="region of interest" description="Disordered" evidence="2">
    <location>
        <begin position="1"/>
        <end position="36"/>
    </location>
</feature>
<gene>
    <name evidence="3" type="ORF">TRFO_17365</name>
</gene>
<protein>
    <submittedName>
        <fullName evidence="3">Uncharacterized protein</fullName>
    </submittedName>
</protein>
<dbReference type="OrthoDB" id="10646462at2759"/>
<comment type="caution">
    <text evidence="3">The sequence shown here is derived from an EMBL/GenBank/DDBJ whole genome shotgun (WGS) entry which is preliminary data.</text>
</comment>
<reference evidence="3" key="1">
    <citation type="submission" date="2016-10" db="EMBL/GenBank/DDBJ databases">
        <authorList>
            <person name="Benchimol M."/>
            <person name="Almeida L.G."/>
            <person name="Vasconcelos A.T."/>
            <person name="Perreira-Neves A."/>
            <person name="Rosa I.A."/>
            <person name="Tasca T."/>
            <person name="Bogo M.R."/>
            <person name="de Souza W."/>
        </authorList>
    </citation>
    <scope>NUCLEOTIDE SEQUENCE [LARGE SCALE GENOMIC DNA]</scope>
    <source>
        <strain evidence="3">K</strain>
    </source>
</reference>
<dbReference type="AlphaFoldDB" id="A0A1J4KN35"/>
<keyword evidence="4" id="KW-1185">Reference proteome</keyword>
<evidence type="ECO:0000313" key="3">
    <source>
        <dbReference type="EMBL" id="OHT12735.1"/>
    </source>
</evidence>
<keyword evidence="1" id="KW-0175">Coiled coil</keyword>
<evidence type="ECO:0000313" key="4">
    <source>
        <dbReference type="Proteomes" id="UP000179807"/>
    </source>
</evidence>
<proteinExistence type="predicted"/>
<dbReference type="EMBL" id="MLAK01000557">
    <property type="protein sequence ID" value="OHT12735.1"/>
    <property type="molecule type" value="Genomic_DNA"/>
</dbReference>
<feature type="coiled-coil region" evidence="1">
    <location>
        <begin position="254"/>
        <end position="352"/>
    </location>
</feature>
<dbReference type="VEuPathDB" id="TrichDB:TRFO_17365"/>
<evidence type="ECO:0000256" key="1">
    <source>
        <dbReference type="SAM" id="Coils"/>
    </source>
</evidence>
<dbReference type="RefSeq" id="XP_068365871.1">
    <property type="nucleotide sequence ID" value="XM_068499540.1"/>
</dbReference>
<accession>A0A1J4KN35</accession>
<organism evidence="3 4">
    <name type="scientific">Tritrichomonas foetus</name>
    <dbReference type="NCBI Taxonomy" id="1144522"/>
    <lineage>
        <taxon>Eukaryota</taxon>
        <taxon>Metamonada</taxon>
        <taxon>Parabasalia</taxon>
        <taxon>Tritrichomonadida</taxon>
        <taxon>Tritrichomonadidae</taxon>
        <taxon>Tritrichomonas</taxon>
    </lineage>
</organism>
<name>A0A1J4KN35_9EUKA</name>